<keyword evidence="3" id="KW-0408">Iron</keyword>
<keyword evidence="9" id="KW-1185">Reference proteome</keyword>
<dbReference type="SUPFAM" id="SSF50022">
    <property type="entry name" value="ISP domain"/>
    <property type="match status" value="1"/>
</dbReference>
<dbReference type="RefSeq" id="WP_071383215.1">
    <property type="nucleotide sequence ID" value="NZ_MLYO01000041.1"/>
</dbReference>
<comment type="caution">
    <text evidence="8">The sequence shown here is derived from an EMBL/GenBank/DDBJ whole genome shotgun (WGS) entry which is preliminary data.</text>
</comment>
<gene>
    <name evidence="8" type="ORF">BIV23_25150</name>
</gene>
<dbReference type="Gene3D" id="3.30.300.130">
    <property type="entry name" value="Fe-S cluster assembly (FSCA)"/>
    <property type="match status" value="1"/>
</dbReference>
<keyword evidence="1" id="KW-0001">2Fe-2S</keyword>
<dbReference type="InterPro" id="IPR034904">
    <property type="entry name" value="FSCA_dom_sf"/>
</dbReference>
<evidence type="ECO:0000256" key="2">
    <source>
        <dbReference type="ARBA" id="ARBA00022723"/>
    </source>
</evidence>
<name>A0A1S2Q7M7_9ACTN</name>
<keyword evidence="2" id="KW-0479">Metal-binding</keyword>
<dbReference type="Proteomes" id="UP000179642">
    <property type="component" value="Unassembled WGS sequence"/>
</dbReference>
<dbReference type="Pfam" id="PF01106">
    <property type="entry name" value="NifU"/>
    <property type="match status" value="1"/>
</dbReference>
<dbReference type="PROSITE" id="PS51296">
    <property type="entry name" value="RIESKE"/>
    <property type="match status" value="1"/>
</dbReference>
<organism evidence="8 9">
    <name type="scientific">Streptomyces monashensis</name>
    <dbReference type="NCBI Taxonomy" id="1678012"/>
    <lineage>
        <taxon>Bacteria</taxon>
        <taxon>Bacillati</taxon>
        <taxon>Actinomycetota</taxon>
        <taxon>Actinomycetes</taxon>
        <taxon>Kitasatosporales</taxon>
        <taxon>Streptomycetaceae</taxon>
        <taxon>Streptomyces</taxon>
    </lineage>
</organism>
<dbReference type="OrthoDB" id="9798220at2"/>
<dbReference type="InterPro" id="IPR017941">
    <property type="entry name" value="Rieske_2Fe-2S"/>
</dbReference>
<evidence type="ECO:0000313" key="9">
    <source>
        <dbReference type="Proteomes" id="UP000179642"/>
    </source>
</evidence>
<dbReference type="GO" id="GO:0005506">
    <property type="term" value="F:iron ion binding"/>
    <property type="evidence" value="ECO:0007669"/>
    <property type="project" value="InterPro"/>
</dbReference>
<dbReference type="GO" id="GO:0016226">
    <property type="term" value="P:iron-sulfur cluster assembly"/>
    <property type="evidence" value="ECO:0007669"/>
    <property type="project" value="InterPro"/>
</dbReference>
<feature type="compositionally biased region" description="Low complexity" evidence="6">
    <location>
        <begin position="184"/>
        <end position="197"/>
    </location>
</feature>
<dbReference type="AlphaFoldDB" id="A0A1S2Q7M7"/>
<evidence type="ECO:0000256" key="6">
    <source>
        <dbReference type="SAM" id="MobiDB-lite"/>
    </source>
</evidence>
<protein>
    <recommendedName>
        <fullName evidence="7">Rieske domain-containing protein</fullName>
    </recommendedName>
</protein>
<evidence type="ECO:0000259" key="7">
    <source>
        <dbReference type="PROSITE" id="PS51296"/>
    </source>
</evidence>
<proteinExistence type="predicted"/>
<dbReference type="InterPro" id="IPR036922">
    <property type="entry name" value="Rieske_2Fe-2S_sf"/>
</dbReference>
<evidence type="ECO:0000313" key="8">
    <source>
        <dbReference type="EMBL" id="OIK02142.1"/>
    </source>
</evidence>
<dbReference type="EMBL" id="MLYO01000041">
    <property type="protein sequence ID" value="OIK02142.1"/>
    <property type="molecule type" value="Genomic_DNA"/>
</dbReference>
<keyword evidence="4" id="KW-0411">Iron-sulfur</keyword>
<feature type="region of interest" description="Disordered" evidence="6">
    <location>
        <begin position="163"/>
        <end position="197"/>
    </location>
</feature>
<accession>A0A1S2Q7M7</accession>
<feature type="domain" description="Rieske" evidence="7">
    <location>
        <begin position="199"/>
        <end position="293"/>
    </location>
</feature>
<dbReference type="InterPro" id="IPR001075">
    <property type="entry name" value="NIF_FeS_clus_asmbl_NifU_C"/>
</dbReference>
<dbReference type="GO" id="GO:0016705">
    <property type="term" value="F:oxidoreductase activity, acting on paired donors, with incorporation or reduction of molecular oxygen"/>
    <property type="evidence" value="ECO:0007669"/>
    <property type="project" value="UniProtKB-ARBA"/>
</dbReference>
<evidence type="ECO:0000256" key="1">
    <source>
        <dbReference type="ARBA" id="ARBA00022714"/>
    </source>
</evidence>
<dbReference type="SUPFAM" id="SSF117916">
    <property type="entry name" value="Fe-S cluster assembly (FSCA) domain-like"/>
    <property type="match status" value="1"/>
</dbReference>
<sequence>MAGPDVGARIVALLDELGRTADPEARARADELVRTLVEFYGEGLTRVVRLLRNAPPGADPVAVLVADELVADLLILHDLHPDDTLTRVERALNRVRPYLGSHAGDVEIAGLDAAADEGPVLRLRLRGSCEGCPSSAQTVRWTIEEAVARLAPEIARIDVESAGATAGSGPPLLQILPRPPDDAPAPSAADGAAPGPAHWHTVVADRLPRREETLVTAQVDDARLLLVRLPGGLYAYRDHCPVCGARLGDAVLAGDLLRCAGCGTDYDVRHAGAGADGHLDPLPLLQEDGAVRVALPERPEAVP</sequence>
<reference evidence="8 9" key="1">
    <citation type="submission" date="2016-10" db="EMBL/GenBank/DDBJ databases">
        <title>Genome sequence of Streptomyces sp. MUSC 1.</title>
        <authorList>
            <person name="Lee L.-H."/>
            <person name="Ser H.-L."/>
            <person name="Law J.W.-F."/>
        </authorList>
    </citation>
    <scope>NUCLEOTIDE SEQUENCE [LARGE SCALE GENOMIC DNA]</scope>
    <source>
        <strain evidence="8 9">MUSC 1</strain>
    </source>
</reference>
<dbReference type="GO" id="GO:0051537">
    <property type="term" value="F:2 iron, 2 sulfur cluster binding"/>
    <property type="evidence" value="ECO:0007669"/>
    <property type="project" value="UniProtKB-KW"/>
</dbReference>
<dbReference type="Gene3D" id="2.102.10.10">
    <property type="entry name" value="Rieske [2Fe-2S] iron-sulphur domain"/>
    <property type="match status" value="1"/>
</dbReference>
<dbReference type="GO" id="GO:0004497">
    <property type="term" value="F:monooxygenase activity"/>
    <property type="evidence" value="ECO:0007669"/>
    <property type="project" value="UniProtKB-ARBA"/>
</dbReference>
<comment type="function">
    <text evidence="5">May be involved in the formation or repair of [Fe-S] clusters present in iron-sulfur proteins.</text>
</comment>
<evidence type="ECO:0000256" key="4">
    <source>
        <dbReference type="ARBA" id="ARBA00023014"/>
    </source>
</evidence>
<evidence type="ECO:0000256" key="5">
    <source>
        <dbReference type="ARBA" id="ARBA00049958"/>
    </source>
</evidence>
<evidence type="ECO:0000256" key="3">
    <source>
        <dbReference type="ARBA" id="ARBA00023004"/>
    </source>
</evidence>